<keyword evidence="5 9" id="KW-0865">Zymogen</keyword>
<comment type="similarity">
    <text evidence="9">Belongs to the PanD family.</text>
</comment>
<accession>A0A838ZNK2</accession>
<dbReference type="UniPathway" id="UPA00028">
    <property type="reaction ID" value="UER00002"/>
</dbReference>
<evidence type="ECO:0000256" key="5">
    <source>
        <dbReference type="ARBA" id="ARBA00023145"/>
    </source>
</evidence>
<name>A0A838ZNK2_9FLAO</name>
<evidence type="ECO:0000256" key="8">
    <source>
        <dbReference type="ARBA" id="ARBA00023317"/>
    </source>
</evidence>
<evidence type="ECO:0000256" key="3">
    <source>
        <dbReference type="ARBA" id="ARBA00022793"/>
    </source>
</evidence>
<dbReference type="EC" id="4.1.1.11" evidence="9"/>
<reference evidence="14 15" key="1">
    <citation type="submission" date="2020-07" db="EMBL/GenBank/DDBJ databases">
        <title>Moheibacter lacus sp. nov., a member of the family Flavobacteriaceae isolated from freshwater lake sediment.</title>
        <authorList>
            <person name="Liu Y."/>
        </authorList>
    </citation>
    <scope>NUCLEOTIDE SEQUENCE [LARGE SCALE GENOMIC DNA]</scope>
    <source>
        <strain evidence="14 15">BDHS18</strain>
    </source>
</reference>
<dbReference type="AlphaFoldDB" id="A0A838ZNK2"/>
<dbReference type="EMBL" id="JACDZE010000001">
    <property type="protein sequence ID" value="MBA5628837.1"/>
    <property type="molecule type" value="Genomic_DNA"/>
</dbReference>
<feature type="active site" description="Schiff-base intermediate with substrate; via pyruvic acid" evidence="9 10">
    <location>
        <position position="25"/>
    </location>
</feature>
<keyword evidence="1 9" id="KW-0963">Cytoplasm</keyword>
<feature type="chain" id="PRO_5033173126" description="Aspartate 1-decarboxylase beta chain" evidence="9 13">
    <location>
        <begin position="1"/>
        <end position="24"/>
    </location>
</feature>
<keyword evidence="4 9" id="KW-0068">Autocatalytic cleavage</keyword>
<feature type="chain" id="PRO_5033173125" description="Aspartate 1-decarboxylase alpha chain" evidence="9 13">
    <location>
        <begin position="25"/>
        <end position="116"/>
    </location>
</feature>
<dbReference type="Pfam" id="PF02261">
    <property type="entry name" value="Asp_decarbox"/>
    <property type="match status" value="1"/>
</dbReference>
<feature type="active site" description="Proton donor" evidence="9 10">
    <location>
        <position position="58"/>
    </location>
</feature>
<dbReference type="PIRSF" id="PIRSF006246">
    <property type="entry name" value="Asp_decarbox"/>
    <property type="match status" value="1"/>
</dbReference>
<dbReference type="InterPro" id="IPR003190">
    <property type="entry name" value="Asp_decarbox"/>
</dbReference>
<dbReference type="GO" id="GO:0015940">
    <property type="term" value="P:pantothenate biosynthetic process"/>
    <property type="evidence" value="ECO:0007669"/>
    <property type="project" value="UniProtKB-UniRule"/>
</dbReference>
<evidence type="ECO:0000256" key="1">
    <source>
        <dbReference type="ARBA" id="ARBA00022490"/>
    </source>
</evidence>
<evidence type="ECO:0000256" key="12">
    <source>
        <dbReference type="PIRSR" id="PIRSR006246-3"/>
    </source>
</evidence>
<organism evidence="14 15">
    <name type="scientific">Moheibacter lacus</name>
    <dbReference type="NCBI Taxonomy" id="2745851"/>
    <lineage>
        <taxon>Bacteria</taxon>
        <taxon>Pseudomonadati</taxon>
        <taxon>Bacteroidota</taxon>
        <taxon>Flavobacteriia</taxon>
        <taxon>Flavobacteriales</taxon>
        <taxon>Weeksellaceae</taxon>
        <taxon>Moheibacter</taxon>
    </lineage>
</organism>
<keyword evidence="15" id="KW-1185">Reference proteome</keyword>
<comment type="function">
    <text evidence="9">Catalyzes the pyruvoyl-dependent decarboxylation of aspartate to produce beta-alanine.</text>
</comment>
<dbReference type="GO" id="GO:0004068">
    <property type="term" value="F:aspartate 1-decarboxylase activity"/>
    <property type="evidence" value="ECO:0007669"/>
    <property type="project" value="UniProtKB-UniRule"/>
</dbReference>
<dbReference type="PANTHER" id="PTHR21012:SF0">
    <property type="entry name" value="ASPARTATE 1-DECARBOXYLASE"/>
    <property type="match status" value="1"/>
</dbReference>
<dbReference type="Gene3D" id="2.40.40.20">
    <property type="match status" value="1"/>
</dbReference>
<comment type="pathway">
    <text evidence="9">Cofactor biosynthesis; (R)-pantothenate biosynthesis; beta-alanine from L-aspartate: step 1/1.</text>
</comment>
<dbReference type="HAMAP" id="MF_00446">
    <property type="entry name" value="PanD"/>
    <property type="match status" value="1"/>
</dbReference>
<dbReference type="InterPro" id="IPR009010">
    <property type="entry name" value="Asp_de-COase-like_dom_sf"/>
</dbReference>
<protein>
    <recommendedName>
        <fullName evidence="9">Aspartate 1-decarboxylase</fullName>
        <ecNumber evidence="9">4.1.1.11</ecNumber>
    </recommendedName>
    <alternativeName>
        <fullName evidence="9">Aspartate alpha-decarboxylase</fullName>
    </alternativeName>
    <component>
        <recommendedName>
            <fullName evidence="9">Aspartate 1-decarboxylase beta chain</fullName>
        </recommendedName>
    </component>
    <component>
        <recommendedName>
            <fullName evidence="9">Aspartate 1-decarboxylase alpha chain</fullName>
        </recommendedName>
    </component>
</protein>
<keyword evidence="7 9" id="KW-0704">Schiff base</keyword>
<dbReference type="PANTHER" id="PTHR21012">
    <property type="entry name" value="ASPARTATE 1-DECARBOXYLASE"/>
    <property type="match status" value="1"/>
</dbReference>
<feature type="modified residue" description="Pyruvic acid (Ser)" evidence="9 12">
    <location>
        <position position="25"/>
    </location>
</feature>
<comment type="subcellular location">
    <subcellularLocation>
        <location evidence="9">Cytoplasm</location>
    </subcellularLocation>
</comment>
<gene>
    <name evidence="9" type="primary">panD</name>
    <name evidence="14" type="ORF">HU137_03520</name>
</gene>
<dbReference type="RefSeq" id="WP_182042418.1">
    <property type="nucleotide sequence ID" value="NZ_JACDZE010000001.1"/>
</dbReference>
<evidence type="ECO:0000256" key="4">
    <source>
        <dbReference type="ARBA" id="ARBA00022813"/>
    </source>
</evidence>
<comment type="cofactor">
    <cofactor evidence="9 10">
        <name>pyruvate</name>
        <dbReference type="ChEBI" id="CHEBI:15361"/>
    </cofactor>
    <text evidence="9 10">Binds 1 pyruvoyl group covalently per subunit.</text>
</comment>
<evidence type="ECO:0000256" key="11">
    <source>
        <dbReference type="PIRSR" id="PIRSR006246-2"/>
    </source>
</evidence>
<sequence>MMIQIVRSKIHRVKVTGAELNYIGSITIDEDLLEAANMIIGERVQIVNIQNGQRFETYTIPGKRGSGEITLNGPAARLVQVGDTIIIIGYGLASIEEAKTFQPTIIFPNEETNRLD</sequence>
<feature type="binding site" evidence="9 11">
    <location>
        <begin position="73"/>
        <end position="75"/>
    </location>
    <ligand>
        <name>substrate</name>
    </ligand>
</feature>
<proteinExistence type="inferred from homology"/>
<dbReference type="NCBIfam" id="TIGR00223">
    <property type="entry name" value="panD"/>
    <property type="match status" value="1"/>
</dbReference>
<evidence type="ECO:0000256" key="2">
    <source>
        <dbReference type="ARBA" id="ARBA00022655"/>
    </source>
</evidence>
<evidence type="ECO:0000313" key="14">
    <source>
        <dbReference type="EMBL" id="MBA5628837.1"/>
    </source>
</evidence>
<keyword evidence="6 9" id="KW-0456">Lyase</keyword>
<dbReference type="GO" id="GO:0005829">
    <property type="term" value="C:cytosol"/>
    <property type="evidence" value="ECO:0007669"/>
    <property type="project" value="TreeGrafter"/>
</dbReference>
<keyword evidence="3 9" id="KW-0210">Decarboxylase</keyword>
<evidence type="ECO:0000313" key="15">
    <source>
        <dbReference type="Proteomes" id="UP000552241"/>
    </source>
</evidence>
<keyword evidence="2 9" id="KW-0566">Pantothenate biosynthesis</keyword>
<dbReference type="CDD" id="cd06919">
    <property type="entry name" value="Asp_decarbox"/>
    <property type="match status" value="1"/>
</dbReference>
<dbReference type="SUPFAM" id="SSF50692">
    <property type="entry name" value="ADC-like"/>
    <property type="match status" value="1"/>
</dbReference>
<comment type="subunit">
    <text evidence="9">Heterooctamer of four alpha and four beta subunits.</text>
</comment>
<evidence type="ECO:0000256" key="7">
    <source>
        <dbReference type="ARBA" id="ARBA00023270"/>
    </source>
</evidence>
<dbReference type="Proteomes" id="UP000552241">
    <property type="component" value="Unassembled WGS sequence"/>
</dbReference>
<feature type="binding site" evidence="9 11">
    <location>
        <position position="57"/>
    </location>
    <ligand>
        <name>substrate</name>
    </ligand>
</feature>
<evidence type="ECO:0000256" key="6">
    <source>
        <dbReference type="ARBA" id="ARBA00023239"/>
    </source>
</evidence>
<comment type="caution">
    <text evidence="14">The sequence shown here is derived from an EMBL/GenBank/DDBJ whole genome shotgun (WGS) entry which is preliminary data.</text>
</comment>
<comment type="PTM">
    <text evidence="9 12">Is synthesized initially as an inactive proenzyme, which is activated by self-cleavage at a specific serine bond to produce a beta-subunit with a hydroxyl group at its C-terminus and an alpha-subunit with a pyruvoyl group at its N-terminus.</text>
</comment>
<evidence type="ECO:0000256" key="10">
    <source>
        <dbReference type="PIRSR" id="PIRSR006246-1"/>
    </source>
</evidence>
<keyword evidence="8 9" id="KW-0670">Pyruvate</keyword>
<comment type="catalytic activity">
    <reaction evidence="9">
        <text>L-aspartate + H(+) = beta-alanine + CO2</text>
        <dbReference type="Rhea" id="RHEA:19497"/>
        <dbReference type="ChEBI" id="CHEBI:15378"/>
        <dbReference type="ChEBI" id="CHEBI:16526"/>
        <dbReference type="ChEBI" id="CHEBI:29991"/>
        <dbReference type="ChEBI" id="CHEBI:57966"/>
        <dbReference type="EC" id="4.1.1.11"/>
    </reaction>
</comment>
<dbReference type="GO" id="GO:0006523">
    <property type="term" value="P:alanine biosynthetic process"/>
    <property type="evidence" value="ECO:0007669"/>
    <property type="project" value="InterPro"/>
</dbReference>
<evidence type="ECO:0000256" key="9">
    <source>
        <dbReference type="HAMAP-Rule" id="MF_00446"/>
    </source>
</evidence>
<evidence type="ECO:0000256" key="13">
    <source>
        <dbReference type="PIRSR" id="PIRSR006246-5"/>
    </source>
</evidence>